<keyword evidence="2" id="KW-0809">Transit peptide</keyword>
<dbReference type="EMBL" id="JAPWTJ010000918">
    <property type="protein sequence ID" value="KAJ8974861.1"/>
    <property type="molecule type" value="Genomic_DNA"/>
</dbReference>
<accession>A0ABQ9JA55</accession>
<dbReference type="SMART" id="SM00733">
    <property type="entry name" value="Mterf"/>
    <property type="match status" value="3"/>
</dbReference>
<proteinExistence type="inferred from homology"/>
<evidence type="ECO:0000256" key="2">
    <source>
        <dbReference type="ARBA" id="ARBA00022946"/>
    </source>
</evidence>
<organism evidence="3 4">
    <name type="scientific">Molorchus minor</name>
    <dbReference type="NCBI Taxonomy" id="1323400"/>
    <lineage>
        <taxon>Eukaryota</taxon>
        <taxon>Metazoa</taxon>
        <taxon>Ecdysozoa</taxon>
        <taxon>Arthropoda</taxon>
        <taxon>Hexapoda</taxon>
        <taxon>Insecta</taxon>
        <taxon>Pterygota</taxon>
        <taxon>Neoptera</taxon>
        <taxon>Endopterygota</taxon>
        <taxon>Coleoptera</taxon>
        <taxon>Polyphaga</taxon>
        <taxon>Cucujiformia</taxon>
        <taxon>Chrysomeloidea</taxon>
        <taxon>Cerambycidae</taxon>
        <taxon>Lamiinae</taxon>
        <taxon>Monochamini</taxon>
        <taxon>Molorchus</taxon>
    </lineage>
</organism>
<reference evidence="3" key="1">
    <citation type="journal article" date="2023" name="Insect Mol. Biol.">
        <title>Genome sequencing provides insights into the evolution of gene families encoding plant cell wall-degrading enzymes in longhorned beetles.</title>
        <authorList>
            <person name="Shin N.R."/>
            <person name="Okamura Y."/>
            <person name="Kirsch R."/>
            <person name="Pauchet Y."/>
        </authorList>
    </citation>
    <scope>NUCLEOTIDE SEQUENCE</scope>
    <source>
        <strain evidence="3">MMC_N1</strain>
    </source>
</reference>
<evidence type="ECO:0008006" key="5">
    <source>
        <dbReference type="Google" id="ProtNLM"/>
    </source>
</evidence>
<keyword evidence="4" id="KW-1185">Reference proteome</keyword>
<dbReference type="PANTHER" id="PTHR15437">
    <property type="entry name" value="TRANSCRIPTION TERMINATION FACTOR, MITOCHONDRIAL"/>
    <property type="match status" value="1"/>
</dbReference>
<dbReference type="InterPro" id="IPR038538">
    <property type="entry name" value="MTERF_sf"/>
</dbReference>
<comment type="caution">
    <text evidence="3">The sequence shown here is derived from an EMBL/GenBank/DDBJ whole genome shotgun (WGS) entry which is preliminary data.</text>
</comment>
<dbReference type="Proteomes" id="UP001162164">
    <property type="component" value="Unassembled WGS sequence"/>
</dbReference>
<evidence type="ECO:0000313" key="4">
    <source>
        <dbReference type="Proteomes" id="UP001162164"/>
    </source>
</evidence>
<dbReference type="PANTHER" id="PTHR15437:SF7">
    <property type="entry name" value="TRANSCRIPTION TERMINATION FACTOR 5, MITOCHONDRIAL"/>
    <property type="match status" value="1"/>
</dbReference>
<dbReference type="InterPro" id="IPR003690">
    <property type="entry name" value="MTERF"/>
</dbReference>
<name>A0ABQ9JA55_9CUCU</name>
<evidence type="ECO:0000256" key="1">
    <source>
        <dbReference type="ARBA" id="ARBA00007692"/>
    </source>
</evidence>
<sequence>MFCIVFCTMFLVKSHLKLHLVKKNFSNSANLQILCDTFGLLPTQAKTYIDTHKLNHKDGELLIASIESCKKIGYKNEEILANPGLLRTHPLELEQHYLSLEEGGFNSLKPNILARARYYMKRQINRLKARNIICITTDVPQNFLKYIEDKELVEKIPLIYNSDYLGWNEVHFKILQSFLKFKLEATDDEIIKLFRTHKMIKNKSFRVIQENIALAEDLGFERRKILKFGYLIHNYPKYTKTVLTDFSNLAGADMRTAMRQYPKLIMASPKNIVKIYGILKEFEIDDDIIKQQMNVFCMSPETVRLRLEEINRILDLRVLLKHPRILSLVVHHNRARSRLSFLQQLQIKCASLAILRSDSKECFDEYVREGKDINKPSDVIYTLKNMFSMDINDVKKKIAAHPYYLQVPIKDMQDAYDYLIARHFKKENIFKVLHIILYPVDKIEISLGELQTSKEFKFESLSQVKKLRLVLYLIEKEHHFTGNGIWRKCNTDMSDKTLE</sequence>
<protein>
    <recommendedName>
        <fullName evidence="5">Transcription termination factor 5, mitochondrial</fullName>
    </recommendedName>
</protein>
<gene>
    <name evidence="3" type="ORF">NQ317_001959</name>
</gene>
<comment type="similarity">
    <text evidence="1">Belongs to the mTERF family.</text>
</comment>
<evidence type="ECO:0000313" key="3">
    <source>
        <dbReference type="EMBL" id="KAJ8974861.1"/>
    </source>
</evidence>
<dbReference type="Gene3D" id="1.25.70.10">
    <property type="entry name" value="Transcription termination factor 3, mitochondrial"/>
    <property type="match status" value="1"/>
</dbReference>